<reference evidence="1" key="1">
    <citation type="submission" date="2023-10" db="EMBL/GenBank/DDBJ databases">
        <authorList>
            <person name="Rodriguez Cubillos JULIANA M."/>
            <person name="De Vega J."/>
        </authorList>
    </citation>
    <scope>NUCLEOTIDE SEQUENCE</scope>
</reference>
<name>A0ACB0J6T2_TRIPR</name>
<accession>A0ACB0J6T2</accession>
<evidence type="ECO:0000313" key="2">
    <source>
        <dbReference type="Proteomes" id="UP001177021"/>
    </source>
</evidence>
<sequence length="430" mass="48165">MTIPSNNVDSSSSATPTEVSGALSTFDNLTPLELILSYFEEGISSGANEEIEIINRDLRKYLIRNEDDDDSNGSADETEGTAIFNSLILSDDLWNPRNVDWTLHDNNHVSRGNSKHEPSSDSLMPPSQENVYVPSSSDVSSDDDTISNASHIAFAKDISIAKSSGVADAPDTVVNEEDVQESNKATFAQELFMSTLFSEVKRFLETMKIPKIILNSSYFSSSSPIPPKEHQGVSAFDNLVSMRHELSNILAPKIRIKYFSDVDPFYFELNEDTVLFNIPVDLDEVYLSIVKCPLCNFDIEVYSRRGHSEDYQTCNMICPVCDEKFGENEIRTVHNTSYPILRKKHGVSNVAWKIHHDKKVSSWDNDFLLVSDEEDTISNASDITDTKDIFIEKSSEGVDASDIDDEQDIQERSNKAGFSQELLMSTIFLE</sequence>
<evidence type="ECO:0000313" key="1">
    <source>
        <dbReference type="EMBL" id="CAJ2639639.1"/>
    </source>
</evidence>
<proteinExistence type="predicted"/>
<gene>
    <name evidence="1" type="ORF">MILVUS5_LOCUS9631</name>
</gene>
<dbReference type="Proteomes" id="UP001177021">
    <property type="component" value="Unassembled WGS sequence"/>
</dbReference>
<comment type="caution">
    <text evidence="1">The sequence shown here is derived from an EMBL/GenBank/DDBJ whole genome shotgun (WGS) entry which is preliminary data.</text>
</comment>
<dbReference type="EMBL" id="CASHSV030000024">
    <property type="protein sequence ID" value="CAJ2639639.1"/>
    <property type="molecule type" value="Genomic_DNA"/>
</dbReference>
<organism evidence="1 2">
    <name type="scientific">Trifolium pratense</name>
    <name type="common">Red clover</name>
    <dbReference type="NCBI Taxonomy" id="57577"/>
    <lineage>
        <taxon>Eukaryota</taxon>
        <taxon>Viridiplantae</taxon>
        <taxon>Streptophyta</taxon>
        <taxon>Embryophyta</taxon>
        <taxon>Tracheophyta</taxon>
        <taxon>Spermatophyta</taxon>
        <taxon>Magnoliopsida</taxon>
        <taxon>eudicotyledons</taxon>
        <taxon>Gunneridae</taxon>
        <taxon>Pentapetalae</taxon>
        <taxon>rosids</taxon>
        <taxon>fabids</taxon>
        <taxon>Fabales</taxon>
        <taxon>Fabaceae</taxon>
        <taxon>Papilionoideae</taxon>
        <taxon>50 kb inversion clade</taxon>
        <taxon>NPAAA clade</taxon>
        <taxon>Hologalegina</taxon>
        <taxon>IRL clade</taxon>
        <taxon>Trifolieae</taxon>
        <taxon>Trifolium</taxon>
    </lineage>
</organism>
<protein>
    <submittedName>
        <fullName evidence="1">Uncharacterized protein</fullName>
    </submittedName>
</protein>
<keyword evidence="2" id="KW-1185">Reference proteome</keyword>